<proteinExistence type="inferred from homology"/>
<organism evidence="14 15">
    <name type="scientific">Rousettus aegyptiacus</name>
    <name type="common">Egyptian fruit bat</name>
    <name type="synonym">Pteropus aegyptiacus</name>
    <dbReference type="NCBI Taxonomy" id="9407"/>
    <lineage>
        <taxon>Eukaryota</taxon>
        <taxon>Metazoa</taxon>
        <taxon>Chordata</taxon>
        <taxon>Craniata</taxon>
        <taxon>Vertebrata</taxon>
        <taxon>Euteleostomi</taxon>
        <taxon>Mammalia</taxon>
        <taxon>Eutheria</taxon>
        <taxon>Laurasiatheria</taxon>
        <taxon>Chiroptera</taxon>
        <taxon>Yinpterochiroptera</taxon>
        <taxon>Pteropodoidea</taxon>
        <taxon>Pteropodidae</taxon>
        <taxon>Rousettinae</taxon>
        <taxon>Rousettus</taxon>
    </lineage>
</organism>
<evidence type="ECO:0000256" key="1">
    <source>
        <dbReference type="ARBA" id="ARBA00004123"/>
    </source>
</evidence>
<dbReference type="EMBL" id="JACASE010000007">
    <property type="protein sequence ID" value="KAF6448101.1"/>
    <property type="molecule type" value="Genomic_DNA"/>
</dbReference>
<evidence type="ECO:0000256" key="4">
    <source>
        <dbReference type="ARBA" id="ARBA00022737"/>
    </source>
</evidence>
<dbReference type="Pfam" id="PF08474">
    <property type="entry name" value="MYT1"/>
    <property type="match status" value="1"/>
</dbReference>
<evidence type="ECO:0000256" key="6">
    <source>
        <dbReference type="ARBA" id="ARBA00022833"/>
    </source>
</evidence>
<evidence type="ECO:0000256" key="8">
    <source>
        <dbReference type="ARBA" id="ARBA00023125"/>
    </source>
</evidence>
<reference evidence="14 15" key="1">
    <citation type="journal article" date="2020" name="Nature">
        <title>Six reference-quality genomes reveal evolution of bat adaptations.</title>
        <authorList>
            <person name="Jebb D."/>
            <person name="Huang Z."/>
            <person name="Pippel M."/>
            <person name="Hughes G.M."/>
            <person name="Lavrichenko K."/>
            <person name="Devanna P."/>
            <person name="Winkler S."/>
            <person name="Jermiin L.S."/>
            <person name="Skirmuntt E.C."/>
            <person name="Katzourakis A."/>
            <person name="Burkitt-Gray L."/>
            <person name="Ray D.A."/>
            <person name="Sullivan K.A.M."/>
            <person name="Roscito J.G."/>
            <person name="Kirilenko B.M."/>
            <person name="Davalos L.M."/>
            <person name="Corthals A.P."/>
            <person name="Power M.L."/>
            <person name="Jones G."/>
            <person name="Ransome R.D."/>
            <person name="Dechmann D.K.N."/>
            <person name="Locatelli A.G."/>
            <person name="Puechmaille S.J."/>
            <person name="Fedrigo O."/>
            <person name="Jarvis E.D."/>
            <person name="Hiller M."/>
            <person name="Vernes S.C."/>
            <person name="Myers E.W."/>
            <person name="Teeling E.C."/>
        </authorList>
    </citation>
    <scope>NUCLEOTIDE SEQUENCE [LARGE SCALE GENOMIC DNA]</scope>
    <source>
        <strain evidence="14">MRouAeg1</strain>
        <tissue evidence="14">Muscle</tissue>
    </source>
</reference>
<keyword evidence="7" id="KW-0805">Transcription regulation</keyword>
<protein>
    <submittedName>
        <fullName evidence="14">Myelin transcription factor 1 like</fullName>
    </submittedName>
</protein>
<accession>A0A7J8FKK2</accession>
<dbReference type="GO" id="GO:0030154">
    <property type="term" value="P:cell differentiation"/>
    <property type="evidence" value="ECO:0007669"/>
    <property type="project" value="UniProtKB-KW"/>
</dbReference>
<keyword evidence="8" id="KW-0238">DNA-binding</keyword>
<evidence type="ECO:0000256" key="7">
    <source>
        <dbReference type="ARBA" id="ARBA00023015"/>
    </source>
</evidence>
<feature type="region of interest" description="Disordered" evidence="12">
    <location>
        <begin position="1"/>
        <end position="20"/>
    </location>
</feature>
<dbReference type="InterPro" id="IPR036060">
    <property type="entry name" value="Znf_C2H2C_sf"/>
</dbReference>
<dbReference type="InterPro" id="IPR002515">
    <property type="entry name" value="Znf_C2H2C"/>
</dbReference>
<dbReference type="FunFam" id="4.10.320.30:FF:000001">
    <property type="entry name" value="Myelin transcription factor 1-like, a"/>
    <property type="match status" value="1"/>
</dbReference>
<feature type="region of interest" description="Disordered" evidence="12">
    <location>
        <begin position="493"/>
        <end position="518"/>
    </location>
</feature>
<keyword evidence="15" id="KW-1185">Reference proteome</keyword>
<dbReference type="GO" id="GO:0007399">
    <property type="term" value="P:nervous system development"/>
    <property type="evidence" value="ECO:0007669"/>
    <property type="project" value="UniProtKB-KW"/>
</dbReference>
<evidence type="ECO:0000256" key="11">
    <source>
        <dbReference type="PROSITE-ProRule" id="PRU01143"/>
    </source>
</evidence>
<comment type="similarity">
    <text evidence="2">Belongs to the MYT1 family.</text>
</comment>
<keyword evidence="6" id="KW-0862">Zinc</keyword>
<gene>
    <name evidence="14" type="ORF">HJG63_013843</name>
</gene>
<evidence type="ECO:0000256" key="9">
    <source>
        <dbReference type="ARBA" id="ARBA00023163"/>
    </source>
</evidence>
<dbReference type="GO" id="GO:0000981">
    <property type="term" value="F:DNA-binding transcription factor activity, RNA polymerase II-specific"/>
    <property type="evidence" value="ECO:0007669"/>
    <property type="project" value="TreeGrafter"/>
</dbReference>
<feature type="compositionally biased region" description="Low complexity" evidence="12">
    <location>
        <begin position="494"/>
        <end position="518"/>
    </location>
</feature>
<keyword evidence="5 11" id="KW-0863">Zinc-finger</keyword>
<feature type="domain" description="Myelin transcription factor 1" evidence="13">
    <location>
        <begin position="479"/>
        <end position="681"/>
    </location>
</feature>
<feature type="region of interest" description="Disordered" evidence="12">
    <location>
        <begin position="663"/>
        <end position="682"/>
    </location>
</feature>
<feature type="region of interest" description="Disordered" evidence="12">
    <location>
        <begin position="335"/>
        <end position="415"/>
    </location>
</feature>
<feature type="region of interest" description="Disordered" evidence="12">
    <location>
        <begin position="212"/>
        <end position="246"/>
    </location>
</feature>
<evidence type="ECO:0000256" key="2">
    <source>
        <dbReference type="ARBA" id="ARBA00010194"/>
    </source>
</evidence>
<dbReference type="AlphaFoldDB" id="A0A7J8FKK2"/>
<dbReference type="Pfam" id="PF01530">
    <property type="entry name" value="zf-C2HC"/>
    <property type="match status" value="1"/>
</dbReference>
<evidence type="ECO:0000313" key="14">
    <source>
        <dbReference type="EMBL" id="KAF6448101.1"/>
    </source>
</evidence>
<feature type="compositionally biased region" description="Basic and acidic residues" evidence="12">
    <location>
        <begin position="233"/>
        <end position="243"/>
    </location>
</feature>
<evidence type="ECO:0000259" key="13">
    <source>
        <dbReference type="Pfam" id="PF08474"/>
    </source>
</evidence>
<dbReference type="PANTHER" id="PTHR10816">
    <property type="entry name" value="MYELIN TRANSCRIPTION FACTOR 1-RELATED"/>
    <property type="match status" value="1"/>
</dbReference>
<comment type="subcellular location">
    <subcellularLocation>
        <location evidence="1">Nucleus</location>
    </subcellularLocation>
</comment>
<evidence type="ECO:0000256" key="3">
    <source>
        <dbReference type="ARBA" id="ARBA00022723"/>
    </source>
</evidence>
<evidence type="ECO:0000313" key="15">
    <source>
        <dbReference type="Proteomes" id="UP000593571"/>
    </source>
</evidence>
<dbReference type="PANTHER" id="PTHR10816:SF11">
    <property type="entry name" value="MYELIN TRANSCRIPTION FACTOR 1-LIKE PROTEIN"/>
    <property type="match status" value="1"/>
</dbReference>
<dbReference type="InterPro" id="IPR013681">
    <property type="entry name" value="Myelin_TF"/>
</dbReference>
<dbReference type="Proteomes" id="UP000593571">
    <property type="component" value="Unassembled WGS sequence"/>
</dbReference>
<dbReference type="GO" id="GO:0000978">
    <property type="term" value="F:RNA polymerase II cis-regulatory region sequence-specific DNA binding"/>
    <property type="evidence" value="ECO:0007669"/>
    <property type="project" value="TreeGrafter"/>
</dbReference>
<dbReference type="GO" id="GO:0008270">
    <property type="term" value="F:zinc ion binding"/>
    <property type="evidence" value="ECO:0007669"/>
    <property type="project" value="UniProtKB-KW"/>
</dbReference>
<dbReference type="Gene3D" id="4.10.320.30">
    <property type="match status" value="1"/>
</dbReference>
<evidence type="ECO:0000256" key="12">
    <source>
        <dbReference type="SAM" id="MobiDB-lite"/>
    </source>
</evidence>
<keyword evidence="9" id="KW-0804">Transcription</keyword>
<comment type="caution">
    <text evidence="14">The sequence shown here is derived from an EMBL/GenBank/DDBJ whole genome shotgun (WGS) entry which is preliminary data.</text>
</comment>
<keyword evidence="3" id="KW-0479">Metal-binding</keyword>
<feature type="compositionally biased region" description="Basic and acidic residues" evidence="12">
    <location>
        <begin position="394"/>
        <end position="405"/>
    </location>
</feature>
<dbReference type="GO" id="GO:0005634">
    <property type="term" value="C:nucleus"/>
    <property type="evidence" value="ECO:0007669"/>
    <property type="project" value="UniProtKB-SubCell"/>
</dbReference>
<feature type="region of interest" description="Disordered" evidence="12">
    <location>
        <begin position="443"/>
        <end position="480"/>
    </location>
</feature>
<feature type="compositionally biased region" description="Acidic residues" evidence="12">
    <location>
        <begin position="89"/>
        <end position="163"/>
    </location>
</feature>
<feature type="region of interest" description="Disordered" evidence="12">
    <location>
        <begin position="55"/>
        <end position="189"/>
    </location>
</feature>
<dbReference type="SUPFAM" id="SSF103637">
    <property type="entry name" value="CCHHC domain"/>
    <property type="match status" value="1"/>
</dbReference>
<evidence type="ECO:0000256" key="10">
    <source>
        <dbReference type="ARBA" id="ARBA00023242"/>
    </source>
</evidence>
<name>A0A7J8FKK2_ROUAE</name>
<feature type="compositionally biased region" description="Basic and acidic residues" evidence="12">
    <location>
        <begin position="355"/>
        <end position="370"/>
    </location>
</feature>
<sequence>MEVDAEEKRHRTRSKGVRVPVEPAIQELFSCPTPGCDGSGHVSGKYARHRSVYGCPLAKKRKTQDKQPQEPAPKRKPFAAKADSSSVDECYESDRTEDMDEKDEDEDEDDSEDEDEPREDDEEEDAEEEEEAEEDEDGEDAEDEDEDEDGDEDEEEDEDEDNEDHQMNCHNSRIMQDAEKDDNNNDEYDNYDELVAKSLLNLGKIAEDAAYRARTESEMNSNTSNSLEDDSDKNDGPGRRGELSLDLDSDVVRETVDSLKLLAQGHGVVLADGVGDRGYADTASPQDNRNVSYAMLGKPANNGLVEKMAEESDEEVCLSSLECLRNQCFDLARKLSESSPQDRGPQPGLGARPHARPDDDFSGRTPDRNYSDMMNLMRLEEQLSPRSRTFSSCAKEDGYHERDDDTASVTSDRSEEVFDMTKGNLTLLEKAIALETERAKAMREKMAMEAGRRDSVRPYEEQSPRQLPGEERKPKSSDSHVKKPYYAKRFCKNASPSSSTTSSYAPSSSSNLSCGGGSSASSTCSKSSFDYTHDMEAAHMAATAILNLSTRCREMPQNLSTKPQDLCTARNPDMEVDENGTLDLSMNKQRPREGCCPILTPLEPMSPQQQAVMSSRCFQLSEGDCWDLPVDYTKMKPRRADEDDPKEITPEDLDPFQEALEERRYPGEVTIPSPKPKYPPCKESKKDLITLSGCPLADKSIRSMLATSSQELKTPAQGPSAIDHLLTFSDLLS</sequence>
<evidence type="ECO:0000256" key="5">
    <source>
        <dbReference type="ARBA" id="ARBA00022771"/>
    </source>
</evidence>
<keyword evidence="10" id="KW-0539">Nucleus</keyword>
<keyword evidence="4" id="KW-0677">Repeat</keyword>
<dbReference type="PROSITE" id="PS51802">
    <property type="entry name" value="ZF_CCHHC"/>
    <property type="match status" value="1"/>
</dbReference>